<reference evidence="2 3" key="1">
    <citation type="journal article" date="2010" name="Nature">
        <title>Genome sequencing and analysis of the model grass Brachypodium distachyon.</title>
        <authorList>
            <consortium name="International Brachypodium Initiative"/>
        </authorList>
    </citation>
    <scope>NUCLEOTIDE SEQUENCE [LARGE SCALE GENOMIC DNA]</scope>
    <source>
        <strain evidence="2 3">Bd21</strain>
    </source>
</reference>
<name>A0A2K2CK24_BRADI</name>
<sequence length="68" mass="7545">MYDGLACWPGVRLCVAPRGLPAGLAAMNEFSPYLGWLAWSQTAAVVFFLFCFALLALLPPWSYYIITI</sequence>
<dbReference type="Proteomes" id="UP000008810">
    <property type="component" value="Chromosome 4"/>
</dbReference>
<dbReference type="InParanoid" id="A0A2K2CK24"/>
<dbReference type="EnsemblPlants" id="PNT62371">
    <property type="protein sequence ID" value="PNT62371"/>
    <property type="gene ID" value="BRADI_4g02470v3"/>
</dbReference>
<organism evidence="2">
    <name type="scientific">Brachypodium distachyon</name>
    <name type="common">Purple false brome</name>
    <name type="synonym">Trachynia distachya</name>
    <dbReference type="NCBI Taxonomy" id="15368"/>
    <lineage>
        <taxon>Eukaryota</taxon>
        <taxon>Viridiplantae</taxon>
        <taxon>Streptophyta</taxon>
        <taxon>Embryophyta</taxon>
        <taxon>Tracheophyta</taxon>
        <taxon>Spermatophyta</taxon>
        <taxon>Magnoliopsida</taxon>
        <taxon>Liliopsida</taxon>
        <taxon>Poales</taxon>
        <taxon>Poaceae</taxon>
        <taxon>BOP clade</taxon>
        <taxon>Pooideae</taxon>
        <taxon>Stipodae</taxon>
        <taxon>Brachypodieae</taxon>
        <taxon>Brachypodium</taxon>
    </lineage>
</organism>
<keyword evidence="4" id="KW-1185">Reference proteome</keyword>
<dbReference type="AlphaFoldDB" id="A0A2K2CK24"/>
<proteinExistence type="predicted"/>
<accession>A0A2K2CK24</accession>
<evidence type="ECO:0000313" key="3">
    <source>
        <dbReference type="EnsemblPlants" id="PNT62371"/>
    </source>
</evidence>
<gene>
    <name evidence="2" type="ORF">BRADI_4g02470v3</name>
</gene>
<evidence type="ECO:0000256" key="1">
    <source>
        <dbReference type="SAM" id="Phobius"/>
    </source>
</evidence>
<dbReference type="EMBL" id="CM000883">
    <property type="protein sequence ID" value="PNT62371.1"/>
    <property type="molecule type" value="Genomic_DNA"/>
</dbReference>
<feature type="transmembrane region" description="Helical" evidence="1">
    <location>
        <begin position="36"/>
        <end position="58"/>
    </location>
</feature>
<dbReference type="Gramene" id="PNT62371">
    <property type="protein sequence ID" value="PNT62371"/>
    <property type="gene ID" value="BRADI_4g02470v3"/>
</dbReference>
<keyword evidence="1" id="KW-0472">Membrane</keyword>
<evidence type="ECO:0000313" key="2">
    <source>
        <dbReference type="EMBL" id="PNT62371.1"/>
    </source>
</evidence>
<protein>
    <submittedName>
        <fullName evidence="2 3">Uncharacterized protein</fullName>
    </submittedName>
</protein>
<keyword evidence="1" id="KW-0812">Transmembrane</keyword>
<evidence type="ECO:0000313" key="4">
    <source>
        <dbReference type="Proteomes" id="UP000008810"/>
    </source>
</evidence>
<reference evidence="2" key="2">
    <citation type="submission" date="2017-06" db="EMBL/GenBank/DDBJ databases">
        <title>WGS assembly of Brachypodium distachyon.</title>
        <authorList>
            <consortium name="The International Brachypodium Initiative"/>
            <person name="Lucas S."/>
            <person name="Harmon-Smith M."/>
            <person name="Lail K."/>
            <person name="Tice H."/>
            <person name="Grimwood J."/>
            <person name="Bruce D."/>
            <person name="Barry K."/>
            <person name="Shu S."/>
            <person name="Lindquist E."/>
            <person name="Wang M."/>
            <person name="Pitluck S."/>
            <person name="Vogel J.P."/>
            <person name="Garvin D.F."/>
            <person name="Mockler T.C."/>
            <person name="Schmutz J."/>
            <person name="Rokhsar D."/>
            <person name="Bevan M.W."/>
        </authorList>
    </citation>
    <scope>NUCLEOTIDE SEQUENCE</scope>
    <source>
        <strain evidence="2">Bd21</strain>
    </source>
</reference>
<reference evidence="3" key="3">
    <citation type="submission" date="2018-08" db="UniProtKB">
        <authorList>
            <consortium name="EnsemblPlants"/>
        </authorList>
    </citation>
    <scope>IDENTIFICATION</scope>
    <source>
        <strain evidence="3">cv. Bd21</strain>
    </source>
</reference>
<keyword evidence="1" id="KW-1133">Transmembrane helix</keyword>